<gene>
    <name evidence="2" type="ORF">SAMN02745823_02190</name>
</gene>
<name>A0A1M5Y394_9FIRM</name>
<dbReference type="Proteomes" id="UP000183995">
    <property type="component" value="Unassembled WGS sequence"/>
</dbReference>
<accession>A0A1M5Y394</accession>
<proteinExistence type="predicted"/>
<keyword evidence="3" id="KW-1185">Reference proteome</keyword>
<protein>
    <submittedName>
        <fullName evidence="2">PilZ domain-containing protein</fullName>
    </submittedName>
</protein>
<dbReference type="Pfam" id="PF07238">
    <property type="entry name" value="PilZ"/>
    <property type="match status" value="1"/>
</dbReference>
<dbReference type="GO" id="GO:0035438">
    <property type="term" value="F:cyclic-di-GMP binding"/>
    <property type="evidence" value="ECO:0007669"/>
    <property type="project" value="InterPro"/>
</dbReference>
<feature type="domain" description="PilZ" evidence="1">
    <location>
        <begin position="87"/>
        <end position="193"/>
    </location>
</feature>
<sequence>MYLKCDAMIYLADQIEAPVFCRIIKLDTDRREAWVRVEENRILRDKDTVSIQTYDDAKGMLFYQGMVCEASVHKLAIKKLRLVDERQRRDDVRVKVNIPLLLNEIYIGTKIRKLDKGARFEVINVSAGGMLLKSRLDIAEENACLIFDFPLETKHLNCRAQIVRKQAENDYYLYGCQLLNNESDKRELRRFVFKTQLKTRRTALR</sequence>
<dbReference type="AlphaFoldDB" id="A0A1M5Y394"/>
<evidence type="ECO:0000259" key="1">
    <source>
        <dbReference type="Pfam" id="PF07238"/>
    </source>
</evidence>
<reference evidence="2 3" key="1">
    <citation type="submission" date="2016-11" db="EMBL/GenBank/DDBJ databases">
        <authorList>
            <person name="Jaros S."/>
            <person name="Januszkiewicz K."/>
            <person name="Wedrychowicz H."/>
        </authorList>
    </citation>
    <scope>NUCLEOTIDE SEQUENCE [LARGE SCALE GENOMIC DNA]</scope>
    <source>
        <strain evidence="2 3">DSM 10068</strain>
    </source>
</reference>
<dbReference type="EMBL" id="FQXV01000007">
    <property type="protein sequence ID" value="SHI06565.1"/>
    <property type="molecule type" value="Genomic_DNA"/>
</dbReference>
<evidence type="ECO:0000313" key="3">
    <source>
        <dbReference type="Proteomes" id="UP000183995"/>
    </source>
</evidence>
<organism evidence="2 3">
    <name type="scientific">Sporobacter termitidis DSM 10068</name>
    <dbReference type="NCBI Taxonomy" id="1123282"/>
    <lineage>
        <taxon>Bacteria</taxon>
        <taxon>Bacillati</taxon>
        <taxon>Bacillota</taxon>
        <taxon>Clostridia</taxon>
        <taxon>Eubacteriales</taxon>
        <taxon>Oscillospiraceae</taxon>
        <taxon>Sporobacter</taxon>
    </lineage>
</organism>
<dbReference type="RefSeq" id="WP_084726417.1">
    <property type="nucleotide sequence ID" value="NZ_FQXV01000007.1"/>
</dbReference>
<dbReference type="STRING" id="1123282.SAMN02745823_02190"/>
<dbReference type="Gene3D" id="2.40.10.220">
    <property type="entry name" value="predicted glycosyltransferase like domains"/>
    <property type="match status" value="1"/>
</dbReference>
<evidence type="ECO:0000313" key="2">
    <source>
        <dbReference type="EMBL" id="SHI06565.1"/>
    </source>
</evidence>
<dbReference type="OrthoDB" id="2045078at2"/>
<dbReference type="InterPro" id="IPR009875">
    <property type="entry name" value="PilZ_domain"/>
</dbReference>